<evidence type="ECO:0000256" key="2">
    <source>
        <dbReference type="SAM" id="MobiDB-lite"/>
    </source>
</evidence>
<dbReference type="EMBL" id="LGRB01000012">
    <property type="protein sequence ID" value="OCT48222.1"/>
    <property type="molecule type" value="Genomic_DNA"/>
</dbReference>
<dbReference type="GO" id="GO:0005634">
    <property type="term" value="C:nucleus"/>
    <property type="evidence" value="ECO:0007669"/>
    <property type="project" value="TreeGrafter"/>
</dbReference>
<dbReference type="VEuPathDB" id="FungiDB:G647_08370"/>
<dbReference type="STRING" id="86049.A0A1C1CIE2"/>
<name>A0A1C1CIE2_9EURO</name>
<keyword evidence="5" id="KW-1185">Reference proteome</keyword>
<dbReference type="InterPro" id="IPR045871">
    <property type="entry name" value="AHP1-5/YPD1"/>
</dbReference>
<dbReference type="Proteomes" id="UP000094526">
    <property type="component" value="Unassembled WGS sequence"/>
</dbReference>
<dbReference type="PROSITE" id="PS50894">
    <property type="entry name" value="HPT"/>
    <property type="match status" value="1"/>
</dbReference>
<dbReference type="SMART" id="SM00073">
    <property type="entry name" value="HPT"/>
    <property type="match status" value="1"/>
</dbReference>
<evidence type="ECO:0000259" key="3">
    <source>
        <dbReference type="PROSITE" id="PS50894"/>
    </source>
</evidence>
<protein>
    <submittedName>
        <fullName evidence="4">Putative phosphotransmitter protein Ypd1</fullName>
    </submittedName>
</protein>
<dbReference type="GO" id="GO:0009927">
    <property type="term" value="F:histidine phosphotransfer kinase activity"/>
    <property type="evidence" value="ECO:0007669"/>
    <property type="project" value="InterPro"/>
</dbReference>
<reference evidence="5" key="1">
    <citation type="submission" date="2015-07" db="EMBL/GenBank/DDBJ databases">
        <authorList>
            <person name="Teixeira M.M."/>
            <person name="Souza R.C."/>
            <person name="Almeida L.G."/>
            <person name="Vicente V.A."/>
            <person name="de Hoog S."/>
            <person name="Bocca A.L."/>
            <person name="de Almeida S.R."/>
            <person name="Vasconcelos A.T."/>
            <person name="Felipe M.S."/>
        </authorList>
    </citation>
    <scope>NUCLEOTIDE SEQUENCE [LARGE SCALE GENOMIC DNA]</scope>
    <source>
        <strain evidence="5">KSF</strain>
    </source>
</reference>
<evidence type="ECO:0000313" key="4">
    <source>
        <dbReference type="EMBL" id="OCT48222.1"/>
    </source>
</evidence>
<dbReference type="GO" id="GO:0005737">
    <property type="term" value="C:cytoplasm"/>
    <property type="evidence" value="ECO:0007669"/>
    <property type="project" value="TreeGrafter"/>
</dbReference>
<sequence>MSDEVSLTARGCRGPPPRASLLTANTLRESQLDFDFGENVEKSTFEQILDMDEEDDRDFSKSIVFGFLEQAEQTFGKMDAAMEDKNLPELSSLGHFLKGSSATLGFTKVKDECEKIQHYGHKKNATGEDDEPDEKKCLEMIGKSLAEAKKAYGVVNELMKQFYADS</sequence>
<comment type="caution">
    <text evidence="4">The sequence shown here is derived from an EMBL/GenBank/DDBJ whole genome shotgun (WGS) entry which is preliminary data.</text>
</comment>
<dbReference type="GO" id="GO:0000160">
    <property type="term" value="P:phosphorelay signal transduction system"/>
    <property type="evidence" value="ECO:0007669"/>
    <property type="project" value="InterPro"/>
</dbReference>
<dbReference type="Gene3D" id="1.20.120.160">
    <property type="entry name" value="HPT domain"/>
    <property type="match status" value="1"/>
</dbReference>
<dbReference type="OrthoDB" id="1673781at2759"/>
<dbReference type="InterPro" id="IPR036641">
    <property type="entry name" value="HPT_dom_sf"/>
</dbReference>
<dbReference type="PANTHER" id="PTHR28242">
    <property type="entry name" value="PHOSPHORELAY INTERMEDIATE PROTEIN YPD1"/>
    <property type="match status" value="1"/>
</dbReference>
<organism evidence="4 5">
    <name type="scientific">Cladophialophora carrionii</name>
    <dbReference type="NCBI Taxonomy" id="86049"/>
    <lineage>
        <taxon>Eukaryota</taxon>
        <taxon>Fungi</taxon>
        <taxon>Dikarya</taxon>
        <taxon>Ascomycota</taxon>
        <taxon>Pezizomycotina</taxon>
        <taxon>Eurotiomycetes</taxon>
        <taxon>Chaetothyriomycetidae</taxon>
        <taxon>Chaetothyriales</taxon>
        <taxon>Herpotrichiellaceae</taxon>
        <taxon>Cladophialophora</taxon>
    </lineage>
</organism>
<accession>A0A1C1CIE2</accession>
<evidence type="ECO:0000313" key="5">
    <source>
        <dbReference type="Proteomes" id="UP000094526"/>
    </source>
</evidence>
<dbReference type="GO" id="GO:0043424">
    <property type="term" value="F:protein histidine kinase binding"/>
    <property type="evidence" value="ECO:0007669"/>
    <property type="project" value="InterPro"/>
</dbReference>
<dbReference type="PANTHER" id="PTHR28242:SF52">
    <property type="entry name" value="PHOSPHORELAY INTERMEDIATE PROTEIN YPD1"/>
    <property type="match status" value="1"/>
</dbReference>
<dbReference type="SUPFAM" id="SSF47226">
    <property type="entry name" value="Histidine-containing phosphotransfer domain, HPT domain"/>
    <property type="match status" value="1"/>
</dbReference>
<feature type="domain" description="HPt" evidence="3">
    <location>
        <begin position="56"/>
        <end position="155"/>
    </location>
</feature>
<dbReference type="Pfam" id="PF01627">
    <property type="entry name" value="Hpt"/>
    <property type="match status" value="1"/>
</dbReference>
<dbReference type="CDD" id="cd00088">
    <property type="entry name" value="HPT"/>
    <property type="match status" value="1"/>
</dbReference>
<gene>
    <name evidence="4" type="ORF">CLCR_04370</name>
</gene>
<evidence type="ECO:0000256" key="1">
    <source>
        <dbReference type="PROSITE-ProRule" id="PRU00110"/>
    </source>
</evidence>
<feature type="modified residue" description="Phosphohistidine" evidence="1">
    <location>
        <position position="95"/>
    </location>
</feature>
<dbReference type="eggNOG" id="KOG4747">
    <property type="taxonomic scope" value="Eukaryota"/>
</dbReference>
<feature type="region of interest" description="Disordered" evidence="2">
    <location>
        <begin position="1"/>
        <end position="20"/>
    </location>
</feature>
<keyword evidence="1" id="KW-0597">Phosphoprotein</keyword>
<dbReference type="AlphaFoldDB" id="A0A1C1CIE2"/>
<dbReference type="VEuPathDB" id="FungiDB:CLCR_04370"/>
<dbReference type="InterPro" id="IPR008207">
    <property type="entry name" value="Sig_transdc_His_kin_Hpt_dom"/>
</dbReference>
<proteinExistence type="predicted"/>